<dbReference type="EMBL" id="BGPR01254558">
    <property type="protein sequence ID" value="GBM52701.1"/>
    <property type="molecule type" value="Genomic_DNA"/>
</dbReference>
<dbReference type="AlphaFoldDB" id="A0A4Y2GH63"/>
<sequence>MNLLTSITDVKFSLVILKSCFEATLELFWDGSRKFEPRSEDQNETLAGTPLSKLPPHTIGDKYVQYWSLLLHSVYQVCNAIFAKHSGAYFSECWQ</sequence>
<accession>A0A4Y2GH63</accession>
<dbReference type="EMBL" id="BGPR01254557">
    <property type="protein sequence ID" value="GBM52698.1"/>
    <property type="molecule type" value="Genomic_DNA"/>
</dbReference>
<proteinExistence type="predicted"/>
<gene>
    <name evidence="1" type="ORF">AVEN_51013_1</name>
    <name evidence="2" type="ORF">AVEN_52844_1</name>
</gene>
<evidence type="ECO:0000313" key="2">
    <source>
        <dbReference type="EMBL" id="GBM52701.1"/>
    </source>
</evidence>
<evidence type="ECO:0000313" key="3">
    <source>
        <dbReference type="Proteomes" id="UP000499080"/>
    </source>
</evidence>
<organism evidence="2 3">
    <name type="scientific">Araneus ventricosus</name>
    <name type="common">Orbweaver spider</name>
    <name type="synonym">Epeira ventricosa</name>
    <dbReference type="NCBI Taxonomy" id="182803"/>
    <lineage>
        <taxon>Eukaryota</taxon>
        <taxon>Metazoa</taxon>
        <taxon>Ecdysozoa</taxon>
        <taxon>Arthropoda</taxon>
        <taxon>Chelicerata</taxon>
        <taxon>Arachnida</taxon>
        <taxon>Araneae</taxon>
        <taxon>Araneomorphae</taxon>
        <taxon>Entelegynae</taxon>
        <taxon>Araneoidea</taxon>
        <taxon>Araneidae</taxon>
        <taxon>Araneus</taxon>
    </lineage>
</organism>
<dbReference type="Proteomes" id="UP000499080">
    <property type="component" value="Unassembled WGS sequence"/>
</dbReference>
<protein>
    <submittedName>
        <fullName evidence="2">Uncharacterized protein</fullName>
    </submittedName>
</protein>
<comment type="caution">
    <text evidence="2">The sequence shown here is derived from an EMBL/GenBank/DDBJ whole genome shotgun (WGS) entry which is preliminary data.</text>
</comment>
<reference evidence="2 3" key="1">
    <citation type="journal article" date="2019" name="Sci. Rep.">
        <title>Orb-weaving spider Araneus ventricosus genome elucidates the spidroin gene catalogue.</title>
        <authorList>
            <person name="Kono N."/>
            <person name="Nakamura H."/>
            <person name="Ohtoshi R."/>
            <person name="Moran D.A.P."/>
            <person name="Shinohara A."/>
            <person name="Yoshida Y."/>
            <person name="Fujiwara M."/>
            <person name="Mori M."/>
            <person name="Tomita M."/>
            <person name="Arakawa K."/>
        </authorList>
    </citation>
    <scope>NUCLEOTIDE SEQUENCE [LARGE SCALE GENOMIC DNA]</scope>
</reference>
<keyword evidence="3" id="KW-1185">Reference proteome</keyword>
<evidence type="ECO:0000313" key="1">
    <source>
        <dbReference type="EMBL" id="GBM52698.1"/>
    </source>
</evidence>
<name>A0A4Y2GH63_ARAVE</name>